<organism evidence="1 2">
    <name type="scientific">Nocardia camponoti</name>
    <dbReference type="NCBI Taxonomy" id="1616106"/>
    <lineage>
        <taxon>Bacteria</taxon>
        <taxon>Bacillati</taxon>
        <taxon>Actinomycetota</taxon>
        <taxon>Actinomycetes</taxon>
        <taxon>Mycobacteriales</taxon>
        <taxon>Nocardiaceae</taxon>
        <taxon>Nocardia</taxon>
    </lineage>
</organism>
<sequence length="127" mass="14636">MPEPDNRDELCGPTSWDRVRSNLVLGQRLTGTVAIVPRPGAIGIVIDLGLPFQGFVDVMLLPYDVSRWPSPGTTTDFLIWWMDKRPQIRLVPADRRYRRDDFDTWRLGHVSPSSPLSREDFQFNPRD</sequence>
<proteinExistence type="predicted"/>
<dbReference type="AlphaFoldDB" id="A0A917Q6P4"/>
<reference evidence="1" key="1">
    <citation type="journal article" date="2014" name="Int. J. Syst. Evol. Microbiol.">
        <title>Complete genome sequence of Corynebacterium casei LMG S-19264T (=DSM 44701T), isolated from a smear-ripened cheese.</title>
        <authorList>
            <consortium name="US DOE Joint Genome Institute (JGI-PGF)"/>
            <person name="Walter F."/>
            <person name="Albersmeier A."/>
            <person name="Kalinowski J."/>
            <person name="Ruckert C."/>
        </authorList>
    </citation>
    <scope>NUCLEOTIDE SEQUENCE</scope>
    <source>
        <strain evidence="1">CGMCC 4.7278</strain>
    </source>
</reference>
<comment type="caution">
    <text evidence="1">The sequence shown here is derived from an EMBL/GenBank/DDBJ whole genome shotgun (WGS) entry which is preliminary data.</text>
</comment>
<accession>A0A917Q6P4</accession>
<gene>
    <name evidence="1" type="ORF">GCM10011591_00340</name>
</gene>
<evidence type="ECO:0000313" key="2">
    <source>
        <dbReference type="Proteomes" id="UP000612956"/>
    </source>
</evidence>
<name>A0A917Q6P4_9NOCA</name>
<dbReference type="EMBL" id="BMMW01000001">
    <property type="protein sequence ID" value="GGK32571.1"/>
    <property type="molecule type" value="Genomic_DNA"/>
</dbReference>
<dbReference type="RefSeq" id="WP_188826662.1">
    <property type="nucleotide sequence ID" value="NZ_BMMW01000001.1"/>
</dbReference>
<keyword evidence="2" id="KW-1185">Reference proteome</keyword>
<protein>
    <submittedName>
        <fullName evidence="1">Uncharacterized protein</fullName>
    </submittedName>
</protein>
<reference evidence="1" key="2">
    <citation type="submission" date="2020-09" db="EMBL/GenBank/DDBJ databases">
        <authorList>
            <person name="Sun Q."/>
            <person name="Zhou Y."/>
        </authorList>
    </citation>
    <scope>NUCLEOTIDE SEQUENCE</scope>
    <source>
        <strain evidence="1">CGMCC 4.7278</strain>
    </source>
</reference>
<evidence type="ECO:0000313" key="1">
    <source>
        <dbReference type="EMBL" id="GGK32571.1"/>
    </source>
</evidence>
<dbReference type="Proteomes" id="UP000612956">
    <property type="component" value="Unassembled WGS sequence"/>
</dbReference>